<dbReference type="InParanoid" id="E9G3K3"/>
<dbReference type="Proteomes" id="UP000000305">
    <property type="component" value="Unassembled WGS sequence"/>
</dbReference>
<dbReference type="PhylomeDB" id="E9G3K3"/>
<dbReference type="PANTHER" id="PTHR35185">
    <property type="entry name" value="SERINE/THREONINE-RICH PROTEIN ADG2-RELATED"/>
    <property type="match status" value="1"/>
</dbReference>
<sequence>MKSVKCANTNVMNFVLGSMELALVATHPQQRHLQKERPVCISIEGHGDHYEKEKAKEISRVSISDMQELQCAIRHQLHSSSRYQFQSWLTVGSAIVYRCLLGMADKKLQRRHLTTQHTTRPVATPRPPSTTPPRLHIIVQQLMLPELLHRSPEALFFPELNYQRFEYYTDAPKYCTTKAPEYYTTTYHGSSEVFFFPKLYYLHHATSFLKNNVNTFLLYEGLQVLRHEGFRDLTCYTIEVLKYCTTPYVAPAYTTQAAEYYTTQAAEYYTTQAAEYYTTQAAEYYTTQAAEYYTPKAAANSYYTTKATEYYTTSYAATTYYTEASKDYSVLSYHTIKEAEHHKRFRNLLHGDS</sequence>
<dbReference type="InterPro" id="IPR052479">
    <property type="entry name" value="GPI-anchor_Adhesion_Reg"/>
</dbReference>
<dbReference type="KEGG" id="dpx:DAPPUDRAFT_237296"/>
<evidence type="ECO:0000313" key="3">
    <source>
        <dbReference type="Proteomes" id="UP000000305"/>
    </source>
</evidence>
<dbReference type="EMBL" id="GL732531">
    <property type="protein sequence ID" value="EFX85788.1"/>
    <property type="molecule type" value="Genomic_DNA"/>
</dbReference>
<dbReference type="AlphaFoldDB" id="E9G3K3"/>
<evidence type="ECO:0000256" key="1">
    <source>
        <dbReference type="ARBA" id="ARBA00022729"/>
    </source>
</evidence>
<keyword evidence="1" id="KW-0732">Signal</keyword>
<proteinExistence type="predicted"/>
<dbReference type="PANTHER" id="PTHR35185:SF1">
    <property type="entry name" value="UPF0619 GPI-ANCHORED MEMBRANE PROTEIN C1322.10"/>
    <property type="match status" value="1"/>
</dbReference>
<protein>
    <submittedName>
        <fullName evidence="2">Uncharacterized protein</fullName>
    </submittedName>
</protein>
<organism evidence="2 3">
    <name type="scientific">Daphnia pulex</name>
    <name type="common">Water flea</name>
    <dbReference type="NCBI Taxonomy" id="6669"/>
    <lineage>
        <taxon>Eukaryota</taxon>
        <taxon>Metazoa</taxon>
        <taxon>Ecdysozoa</taxon>
        <taxon>Arthropoda</taxon>
        <taxon>Crustacea</taxon>
        <taxon>Branchiopoda</taxon>
        <taxon>Diplostraca</taxon>
        <taxon>Cladocera</taxon>
        <taxon>Anomopoda</taxon>
        <taxon>Daphniidae</taxon>
        <taxon>Daphnia</taxon>
    </lineage>
</organism>
<name>E9G3K3_DAPPU</name>
<gene>
    <name evidence="2" type="ORF">DAPPUDRAFT_237296</name>
</gene>
<keyword evidence="3" id="KW-1185">Reference proteome</keyword>
<reference evidence="2 3" key="1">
    <citation type="journal article" date="2011" name="Science">
        <title>The ecoresponsive genome of Daphnia pulex.</title>
        <authorList>
            <person name="Colbourne J.K."/>
            <person name="Pfrender M.E."/>
            <person name="Gilbert D."/>
            <person name="Thomas W.K."/>
            <person name="Tucker A."/>
            <person name="Oakley T.H."/>
            <person name="Tokishita S."/>
            <person name="Aerts A."/>
            <person name="Arnold G.J."/>
            <person name="Basu M.K."/>
            <person name="Bauer D.J."/>
            <person name="Caceres C.E."/>
            <person name="Carmel L."/>
            <person name="Casola C."/>
            <person name="Choi J.H."/>
            <person name="Detter J.C."/>
            <person name="Dong Q."/>
            <person name="Dusheyko S."/>
            <person name="Eads B.D."/>
            <person name="Frohlich T."/>
            <person name="Geiler-Samerotte K.A."/>
            <person name="Gerlach D."/>
            <person name="Hatcher P."/>
            <person name="Jogdeo S."/>
            <person name="Krijgsveld J."/>
            <person name="Kriventseva E.V."/>
            <person name="Kultz D."/>
            <person name="Laforsch C."/>
            <person name="Lindquist E."/>
            <person name="Lopez J."/>
            <person name="Manak J.R."/>
            <person name="Muller J."/>
            <person name="Pangilinan J."/>
            <person name="Patwardhan R.P."/>
            <person name="Pitluck S."/>
            <person name="Pritham E.J."/>
            <person name="Rechtsteiner A."/>
            <person name="Rho M."/>
            <person name="Rogozin I.B."/>
            <person name="Sakarya O."/>
            <person name="Salamov A."/>
            <person name="Schaack S."/>
            <person name="Shapiro H."/>
            <person name="Shiga Y."/>
            <person name="Skalitzky C."/>
            <person name="Smith Z."/>
            <person name="Souvorov A."/>
            <person name="Sung W."/>
            <person name="Tang Z."/>
            <person name="Tsuchiya D."/>
            <person name="Tu H."/>
            <person name="Vos H."/>
            <person name="Wang M."/>
            <person name="Wolf Y.I."/>
            <person name="Yamagata H."/>
            <person name="Yamada T."/>
            <person name="Ye Y."/>
            <person name="Shaw J.R."/>
            <person name="Andrews J."/>
            <person name="Crease T.J."/>
            <person name="Tang H."/>
            <person name="Lucas S.M."/>
            <person name="Robertson H.M."/>
            <person name="Bork P."/>
            <person name="Koonin E.V."/>
            <person name="Zdobnov E.M."/>
            <person name="Grigoriev I.V."/>
            <person name="Lynch M."/>
            <person name="Boore J.L."/>
        </authorList>
    </citation>
    <scope>NUCLEOTIDE SEQUENCE [LARGE SCALE GENOMIC DNA]</scope>
</reference>
<accession>E9G3K3</accession>
<evidence type="ECO:0000313" key="2">
    <source>
        <dbReference type="EMBL" id="EFX85788.1"/>
    </source>
</evidence>
<dbReference type="HOGENOM" id="CLU_790527_0_0_1"/>